<dbReference type="InterPro" id="IPR025734">
    <property type="entry name" value="EspG"/>
</dbReference>
<keyword evidence="3" id="KW-0963">Cytoplasm</keyword>
<keyword evidence="6" id="KW-1185">Reference proteome</keyword>
<evidence type="ECO:0000256" key="1">
    <source>
        <dbReference type="ARBA" id="ARBA00004496"/>
    </source>
</evidence>
<evidence type="ECO:0000313" key="6">
    <source>
        <dbReference type="Proteomes" id="UP000565715"/>
    </source>
</evidence>
<gene>
    <name evidence="5" type="ORF">HGA13_29275</name>
</gene>
<dbReference type="Proteomes" id="UP000565715">
    <property type="component" value="Unassembled WGS sequence"/>
</dbReference>
<comment type="caution">
    <text evidence="5">The sequence shown here is derived from an EMBL/GenBank/DDBJ whole genome shotgun (WGS) entry which is preliminary data.</text>
</comment>
<dbReference type="AlphaFoldDB" id="A0A846XLB6"/>
<evidence type="ECO:0000313" key="5">
    <source>
        <dbReference type="EMBL" id="NKY37131.1"/>
    </source>
</evidence>
<evidence type="ECO:0000256" key="4">
    <source>
        <dbReference type="ARBA" id="ARBA00023186"/>
    </source>
</evidence>
<evidence type="ECO:0000256" key="3">
    <source>
        <dbReference type="ARBA" id="ARBA00022490"/>
    </source>
</evidence>
<dbReference type="EMBL" id="JAAXOO010000008">
    <property type="protein sequence ID" value="NKY37131.1"/>
    <property type="molecule type" value="Genomic_DNA"/>
</dbReference>
<protein>
    <submittedName>
        <fullName evidence="5">ESX secretion-associated protein EspG</fullName>
    </submittedName>
</protein>
<reference evidence="5 6" key="1">
    <citation type="submission" date="2020-04" db="EMBL/GenBank/DDBJ databases">
        <title>MicrobeNet Type strains.</title>
        <authorList>
            <person name="Nicholson A.C."/>
        </authorList>
    </citation>
    <scope>NUCLEOTIDE SEQUENCE [LARGE SCALE GENOMIC DNA]</scope>
    <source>
        <strain evidence="5 6">DSM 45078</strain>
    </source>
</reference>
<accession>A0A846XLB6</accession>
<organism evidence="5 6">
    <name type="scientific">Nocardia speluncae</name>
    <dbReference type="NCBI Taxonomy" id="419477"/>
    <lineage>
        <taxon>Bacteria</taxon>
        <taxon>Bacillati</taxon>
        <taxon>Actinomycetota</taxon>
        <taxon>Actinomycetes</taxon>
        <taxon>Mycobacteriales</taxon>
        <taxon>Nocardiaceae</taxon>
        <taxon>Nocardia</taxon>
    </lineage>
</organism>
<proteinExistence type="inferred from homology"/>
<dbReference type="RefSeq" id="WP_068041103.1">
    <property type="nucleotide sequence ID" value="NZ_JAAXOO010000008.1"/>
</dbReference>
<comment type="similarity">
    <text evidence="2">Belongs to the EspG family.</text>
</comment>
<comment type="subcellular location">
    <subcellularLocation>
        <location evidence="1">Cytoplasm</location>
    </subcellularLocation>
</comment>
<evidence type="ECO:0000256" key="2">
    <source>
        <dbReference type="ARBA" id="ARBA00006411"/>
    </source>
</evidence>
<keyword evidence="4" id="KW-0143">Chaperone</keyword>
<name>A0A846XLB6_9NOCA</name>
<dbReference type="Pfam" id="PF14011">
    <property type="entry name" value="ESX-1_EspG"/>
    <property type="match status" value="1"/>
</dbReference>
<sequence length="263" mass="27805">MTTLTNDALLVVAERLGIQTLPQVLAVGPQQDSYEEWRAARDRAVDELTAAGVFDAEGDVDPETAQALFVLAQPDRELVARGFAEDRRLRLCLARRGEQHALAARDGDTFEITTMWCDGSPEALARPLLAALGPAAPADVAGFSAPADELAGRLDTAEDTGDFADTIYALGVGDRDATVLAAAFASCRGFTEIVAYSHGEGRTARAPGAVAVYDTARGRIAAAPMVSPDQQVWSTVTTGSDHRVMQAITTLLEGLPGGRWPTP</sequence>